<feature type="domain" description="BTB" evidence="1">
    <location>
        <begin position="52"/>
        <end position="110"/>
    </location>
</feature>
<dbReference type="EMBL" id="KN818248">
    <property type="protein sequence ID" value="KIL64617.1"/>
    <property type="molecule type" value="Genomic_DNA"/>
</dbReference>
<dbReference type="HOGENOM" id="CLU_052397_0_1_1"/>
<dbReference type="InterPro" id="IPR011333">
    <property type="entry name" value="SKP1/BTB/POZ_sf"/>
</dbReference>
<dbReference type="OrthoDB" id="71307at2759"/>
<name>A0A0C2WSG3_AMAMK</name>
<sequence length="337" mass="38449">MIRLSSPIPGLIWTTPATMSGESSTADSNNASNMSLNHVLTVAPPPFDDRSADLILRCSDNVDFHVHRSILQISSPVFASMFSLPQPAQSDNVIEVSDDSKMFYRLLSWIDPRGHLYLSDLEDAAAVLMLAEKYDLQTVNTRLLAFVYAGREGLKRNPNELFALGTRFHHEDLADFAARELLRFPVTKWLDSPLLNLITGRDQQALMHYFFHCRQVVKSQVKDWLQWVGSEDLVWRAAQLGWSHQCPFKLFEGKNYPEWWILYQDAIGRSLWETPSADVLNTIENFAITSPAAHCTKCRPKYVSDLQTFNSLLADRLDTLIPRFSTWINERTRGDDV</sequence>
<dbReference type="CDD" id="cd18186">
    <property type="entry name" value="BTB_POZ_ZBTB_KLHL-like"/>
    <property type="match status" value="1"/>
</dbReference>
<dbReference type="Proteomes" id="UP000054549">
    <property type="component" value="Unassembled WGS sequence"/>
</dbReference>
<gene>
    <name evidence="2" type="ORF">M378DRAFT_126455</name>
</gene>
<protein>
    <recommendedName>
        <fullName evidence="1">BTB domain-containing protein</fullName>
    </recommendedName>
</protein>
<dbReference type="InterPro" id="IPR000210">
    <property type="entry name" value="BTB/POZ_dom"/>
</dbReference>
<organism evidence="2 3">
    <name type="scientific">Amanita muscaria (strain Koide BX008)</name>
    <dbReference type="NCBI Taxonomy" id="946122"/>
    <lineage>
        <taxon>Eukaryota</taxon>
        <taxon>Fungi</taxon>
        <taxon>Dikarya</taxon>
        <taxon>Basidiomycota</taxon>
        <taxon>Agaricomycotina</taxon>
        <taxon>Agaricomycetes</taxon>
        <taxon>Agaricomycetidae</taxon>
        <taxon>Agaricales</taxon>
        <taxon>Pluteineae</taxon>
        <taxon>Amanitaceae</taxon>
        <taxon>Amanita</taxon>
    </lineage>
</organism>
<evidence type="ECO:0000313" key="2">
    <source>
        <dbReference type="EMBL" id="KIL64617.1"/>
    </source>
</evidence>
<dbReference type="InParanoid" id="A0A0C2WSG3"/>
<keyword evidence="3" id="KW-1185">Reference proteome</keyword>
<dbReference type="STRING" id="946122.A0A0C2WSG3"/>
<dbReference type="Pfam" id="PF00651">
    <property type="entry name" value="BTB"/>
    <property type="match status" value="1"/>
</dbReference>
<dbReference type="PROSITE" id="PS50097">
    <property type="entry name" value="BTB"/>
    <property type="match status" value="1"/>
</dbReference>
<evidence type="ECO:0000259" key="1">
    <source>
        <dbReference type="PROSITE" id="PS50097"/>
    </source>
</evidence>
<reference evidence="2 3" key="1">
    <citation type="submission" date="2014-04" db="EMBL/GenBank/DDBJ databases">
        <title>Evolutionary Origins and Diversification of the Mycorrhizal Mutualists.</title>
        <authorList>
            <consortium name="DOE Joint Genome Institute"/>
            <consortium name="Mycorrhizal Genomics Consortium"/>
            <person name="Kohler A."/>
            <person name="Kuo A."/>
            <person name="Nagy L.G."/>
            <person name="Floudas D."/>
            <person name="Copeland A."/>
            <person name="Barry K.W."/>
            <person name="Cichocki N."/>
            <person name="Veneault-Fourrey C."/>
            <person name="LaButti K."/>
            <person name="Lindquist E.A."/>
            <person name="Lipzen A."/>
            <person name="Lundell T."/>
            <person name="Morin E."/>
            <person name="Murat C."/>
            <person name="Riley R."/>
            <person name="Ohm R."/>
            <person name="Sun H."/>
            <person name="Tunlid A."/>
            <person name="Henrissat B."/>
            <person name="Grigoriev I.V."/>
            <person name="Hibbett D.S."/>
            <person name="Martin F."/>
        </authorList>
    </citation>
    <scope>NUCLEOTIDE SEQUENCE [LARGE SCALE GENOMIC DNA]</scope>
    <source>
        <strain evidence="2 3">Koide BX008</strain>
    </source>
</reference>
<dbReference type="SUPFAM" id="SSF54695">
    <property type="entry name" value="POZ domain"/>
    <property type="match status" value="1"/>
</dbReference>
<dbReference type="Gene3D" id="3.30.710.10">
    <property type="entry name" value="Potassium Channel Kv1.1, Chain A"/>
    <property type="match status" value="1"/>
</dbReference>
<evidence type="ECO:0000313" key="3">
    <source>
        <dbReference type="Proteomes" id="UP000054549"/>
    </source>
</evidence>
<accession>A0A0C2WSG3</accession>
<proteinExistence type="predicted"/>
<dbReference type="SMART" id="SM00225">
    <property type="entry name" value="BTB"/>
    <property type="match status" value="1"/>
</dbReference>
<dbReference type="AlphaFoldDB" id="A0A0C2WSG3"/>